<name>A0ABN5S964_9FLAO</name>
<dbReference type="SUPFAM" id="SSF56601">
    <property type="entry name" value="beta-lactamase/transpeptidase-like"/>
    <property type="match status" value="1"/>
</dbReference>
<dbReference type="InterPro" id="IPR050491">
    <property type="entry name" value="AmpC-like"/>
</dbReference>
<sequence>MKSLKMQKPSLQISPRQPMIITTKNNLMMKTKLFFALTISTLLSINTKAQKNNQYSHKIDSIITASTPLKFNGVVFVSQNGKTKYLKANGYKDFEKKIALKIDDQFEVMSNSKQVTAVLILQAAEQGKVDLQTPIKKYLPTITQSWADSVTIHHLLNHTHGIVDLDKPVAFKTGSQFKYGNLSYMLLGEILQNTTGKSFTKLASSLFKKLKMEKTFIYNTKDKQSLVPGYMSENNQFKKVENSFLNDKIAPAAGVISTVQDLAKWDDALFKGKLLSPKFQKLILTPSTTSQHNVFGKESMGFGYNIRFIKEAGLDYYAVTGLGDGFTCLNVYFPSTDTSLIVLENQMPKSSEHWSFKEAAIKNAVLKGITSK</sequence>
<proteinExistence type="predicted"/>
<dbReference type="GO" id="GO:0016787">
    <property type="term" value="F:hydrolase activity"/>
    <property type="evidence" value="ECO:0007669"/>
    <property type="project" value="UniProtKB-KW"/>
</dbReference>
<keyword evidence="2" id="KW-0378">Hydrolase</keyword>
<organism evidence="2 3">
    <name type="scientific">Chryseobacterium joostei</name>
    <dbReference type="NCBI Taxonomy" id="112234"/>
    <lineage>
        <taxon>Bacteria</taxon>
        <taxon>Pseudomonadati</taxon>
        <taxon>Bacteroidota</taxon>
        <taxon>Flavobacteriia</taxon>
        <taxon>Flavobacteriales</taxon>
        <taxon>Weeksellaceae</taxon>
        <taxon>Chryseobacterium group</taxon>
        <taxon>Chryseobacterium</taxon>
    </lineage>
</organism>
<dbReference type="InterPro" id="IPR012338">
    <property type="entry name" value="Beta-lactam/transpept-like"/>
</dbReference>
<evidence type="ECO:0000259" key="1">
    <source>
        <dbReference type="Pfam" id="PF00144"/>
    </source>
</evidence>
<dbReference type="Gene3D" id="3.40.710.10">
    <property type="entry name" value="DD-peptidase/beta-lactamase superfamily"/>
    <property type="match status" value="1"/>
</dbReference>
<evidence type="ECO:0000313" key="2">
    <source>
        <dbReference type="EMBL" id="AZA99397.1"/>
    </source>
</evidence>
<dbReference type="PANTHER" id="PTHR46825:SF9">
    <property type="entry name" value="BETA-LACTAMASE-RELATED DOMAIN-CONTAINING PROTEIN"/>
    <property type="match status" value="1"/>
</dbReference>
<dbReference type="PANTHER" id="PTHR46825">
    <property type="entry name" value="D-ALANYL-D-ALANINE-CARBOXYPEPTIDASE/ENDOPEPTIDASE AMPH"/>
    <property type="match status" value="1"/>
</dbReference>
<protein>
    <submittedName>
        <fullName evidence="2">Class A beta-lactamase-related serine hydrolase</fullName>
    </submittedName>
</protein>
<feature type="domain" description="Beta-lactamase-related" evidence="1">
    <location>
        <begin position="74"/>
        <end position="349"/>
    </location>
</feature>
<dbReference type="Pfam" id="PF00144">
    <property type="entry name" value="Beta-lactamase"/>
    <property type="match status" value="1"/>
</dbReference>
<dbReference type="EMBL" id="CP033926">
    <property type="protein sequence ID" value="AZA99397.1"/>
    <property type="molecule type" value="Genomic_DNA"/>
</dbReference>
<evidence type="ECO:0000313" key="3">
    <source>
        <dbReference type="Proteomes" id="UP000279541"/>
    </source>
</evidence>
<gene>
    <name evidence="2" type="ORF">EG359_07175</name>
</gene>
<keyword evidence="3" id="KW-1185">Reference proteome</keyword>
<reference evidence="2 3" key="1">
    <citation type="submission" date="2018-11" db="EMBL/GenBank/DDBJ databases">
        <title>Proposal to divide the Flavobacteriaceae and reorganize its genera based on Amino Acid Identity values calculated from whole genome sequences.</title>
        <authorList>
            <person name="Nicholson A.C."/>
            <person name="Gulvik C.A."/>
            <person name="Whitney A.M."/>
            <person name="Humrighouse B.W."/>
            <person name="Bell M."/>
            <person name="Holmes B."/>
            <person name="Steigerwalt A.G."/>
            <person name="Villarma A."/>
            <person name="Sheth M."/>
            <person name="Batra D."/>
            <person name="Pryor J."/>
            <person name="Bernardet J.-F."/>
            <person name="Hugo C."/>
            <person name="Kampfer P."/>
            <person name="Newman J."/>
            <person name="McQuiston J.R."/>
        </authorList>
    </citation>
    <scope>NUCLEOTIDE SEQUENCE [LARGE SCALE GENOMIC DNA]</scope>
    <source>
        <strain evidence="2 3">DSM 16927</strain>
    </source>
</reference>
<dbReference type="InterPro" id="IPR001466">
    <property type="entry name" value="Beta-lactam-related"/>
</dbReference>
<accession>A0ABN5S964</accession>
<dbReference type="Proteomes" id="UP000279541">
    <property type="component" value="Chromosome"/>
</dbReference>